<feature type="transmembrane region" description="Helical" evidence="6">
    <location>
        <begin position="468"/>
        <end position="489"/>
    </location>
</feature>
<dbReference type="InterPro" id="IPR050833">
    <property type="entry name" value="Poly_Biosynth_Transport"/>
</dbReference>
<organism evidence="7 8">
    <name type="scientific">Micromonospora echinofusca</name>
    <dbReference type="NCBI Taxonomy" id="47858"/>
    <lineage>
        <taxon>Bacteria</taxon>
        <taxon>Bacillati</taxon>
        <taxon>Actinomycetota</taxon>
        <taxon>Actinomycetes</taxon>
        <taxon>Micromonosporales</taxon>
        <taxon>Micromonosporaceae</taxon>
        <taxon>Micromonospora</taxon>
    </lineage>
</organism>
<evidence type="ECO:0000256" key="5">
    <source>
        <dbReference type="ARBA" id="ARBA00023136"/>
    </source>
</evidence>
<keyword evidence="4 6" id="KW-1133">Transmembrane helix</keyword>
<dbReference type="Pfam" id="PF01554">
    <property type="entry name" value="MatE"/>
    <property type="match status" value="2"/>
</dbReference>
<gene>
    <name evidence="7" type="ORF">GSF22_03825</name>
</gene>
<evidence type="ECO:0000256" key="3">
    <source>
        <dbReference type="ARBA" id="ARBA00022692"/>
    </source>
</evidence>
<evidence type="ECO:0000313" key="8">
    <source>
        <dbReference type="Proteomes" id="UP000823521"/>
    </source>
</evidence>
<feature type="transmembrane region" description="Helical" evidence="6">
    <location>
        <begin position="432"/>
        <end position="456"/>
    </location>
</feature>
<feature type="transmembrane region" description="Helical" evidence="6">
    <location>
        <begin position="406"/>
        <end position="426"/>
    </location>
</feature>
<accession>A0ABS3VKS8</accession>
<evidence type="ECO:0000256" key="1">
    <source>
        <dbReference type="ARBA" id="ARBA00004651"/>
    </source>
</evidence>
<sequence length="532" mass="56119">MVGTRTVVASLAPPRPADAGLGGAARHGVTNLLGVAVAAIAGFGLNVVVTRNWSKVDAGLFFTTTSAFMILYAAARLGTGVGSVYFISRYRTLGQPQRIRASVLVALVPVLLVGTVLAAVGWWAAPELVALTSAEPVDGAVPALRAVLLFVPVAALCDFALAACRGFGRMRPLLLIERVGRTGLQLLGVSLAALLGLSAATALPLTWAAPYLPAGLIALIWLARLVRRAERAAAGPTGTPATAGPTGTDRRVGFREEFGVYWRYTGPRALTSLGQMAVQRMDIVLLGTMRGLADAATYTAATRFLALGQLSGQALSTAVQHRLAEHLVRDDRAGAGRLYQAATGWLVLLAWPTYLLFATFAEPVLAIFGAEYLAGRSVTVYLALTMLVATGCGMVDTVLNMAGRTAWTFYNALVGTLVNLVLNLLLIPPYGIMGAAVAWSASILISNLVPLAQLFWAYRLHPFGRGTLTAAGLAVVCYGLPPLLARPVFGDGLPVLAAVALVGTLGYAALVWRFRRALQLDALRTLRRGRRR</sequence>
<feature type="transmembrane region" description="Helical" evidence="6">
    <location>
        <begin position="338"/>
        <end position="360"/>
    </location>
</feature>
<proteinExistence type="predicted"/>
<feature type="transmembrane region" description="Helical" evidence="6">
    <location>
        <begin position="209"/>
        <end position="226"/>
    </location>
</feature>
<comment type="subcellular location">
    <subcellularLocation>
        <location evidence="1">Cell membrane</location>
        <topology evidence="1">Multi-pass membrane protein</topology>
    </subcellularLocation>
</comment>
<evidence type="ECO:0000256" key="6">
    <source>
        <dbReference type="SAM" id="Phobius"/>
    </source>
</evidence>
<evidence type="ECO:0000256" key="4">
    <source>
        <dbReference type="ARBA" id="ARBA00022989"/>
    </source>
</evidence>
<dbReference type="InterPro" id="IPR002528">
    <property type="entry name" value="MATE_fam"/>
</dbReference>
<keyword evidence="2" id="KW-1003">Cell membrane</keyword>
<feature type="transmembrane region" description="Helical" evidence="6">
    <location>
        <begin position="29"/>
        <end position="49"/>
    </location>
</feature>
<keyword evidence="8" id="KW-1185">Reference proteome</keyword>
<keyword evidence="5 6" id="KW-0472">Membrane</keyword>
<name>A0ABS3VKS8_MICEH</name>
<evidence type="ECO:0000313" key="7">
    <source>
        <dbReference type="EMBL" id="MBO4205141.1"/>
    </source>
</evidence>
<reference evidence="7 8" key="1">
    <citation type="submission" date="2019-12" db="EMBL/GenBank/DDBJ databases">
        <title>Whole genome sequencing of endophytic Actinobacterium Micromonospora sp. MPMI6T.</title>
        <authorList>
            <person name="Evv R."/>
            <person name="Podile A.R."/>
        </authorList>
    </citation>
    <scope>NUCLEOTIDE SEQUENCE [LARGE SCALE GENOMIC DNA]</scope>
    <source>
        <strain evidence="7 8">MPMI6</strain>
    </source>
</reference>
<dbReference type="PANTHER" id="PTHR30250">
    <property type="entry name" value="PST FAMILY PREDICTED COLANIC ACID TRANSPORTER"/>
    <property type="match status" value="1"/>
</dbReference>
<feature type="transmembrane region" description="Helical" evidence="6">
    <location>
        <begin position="99"/>
        <end position="123"/>
    </location>
</feature>
<feature type="transmembrane region" description="Helical" evidence="6">
    <location>
        <begin position="184"/>
        <end position="203"/>
    </location>
</feature>
<feature type="transmembrane region" description="Helical" evidence="6">
    <location>
        <begin position="380"/>
        <end position="399"/>
    </location>
</feature>
<dbReference type="PANTHER" id="PTHR30250:SF11">
    <property type="entry name" value="O-ANTIGEN TRANSPORTER-RELATED"/>
    <property type="match status" value="1"/>
</dbReference>
<protein>
    <submittedName>
        <fullName evidence="7">Oligosaccharide flippase family protein</fullName>
    </submittedName>
</protein>
<keyword evidence="3 6" id="KW-0812">Transmembrane</keyword>
<feature type="transmembrane region" description="Helical" evidence="6">
    <location>
        <begin position="143"/>
        <end position="163"/>
    </location>
</feature>
<dbReference type="EMBL" id="WVUH01000015">
    <property type="protein sequence ID" value="MBO4205141.1"/>
    <property type="molecule type" value="Genomic_DNA"/>
</dbReference>
<evidence type="ECO:0000256" key="2">
    <source>
        <dbReference type="ARBA" id="ARBA00022475"/>
    </source>
</evidence>
<feature type="transmembrane region" description="Helical" evidence="6">
    <location>
        <begin position="495"/>
        <end position="514"/>
    </location>
</feature>
<feature type="transmembrane region" description="Helical" evidence="6">
    <location>
        <begin position="69"/>
        <end position="87"/>
    </location>
</feature>
<comment type="caution">
    <text evidence="7">The sequence shown here is derived from an EMBL/GenBank/DDBJ whole genome shotgun (WGS) entry which is preliminary data.</text>
</comment>
<dbReference type="Proteomes" id="UP000823521">
    <property type="component" value="Unassembled WGS sequence"/>
</dbReference>